<keyword evidence="1" id="KW-1133">Transmembrane helix</keyword>
<organism evidence="2 3">
    <name type="scientific">Xanthocytophaga flava</name>
    <dbReference type="NCBI Taxonomy" id="3048013"/>
    <lineage>
        <taxon>Bacteria</taxon>
        <taxon>Pseudomonadati</taxon>
        <taxon>Bacteroidota</taxon>
        <taxon>Cytophagia</taxon>
        <taxon>Cytophagales</taxon>
        <taxon>Rhodocytophagaceae</taxon>
        <taxon>Xanthocytophaga</taxon>
    </lineage>
</organism>
<dbReference type="Proteomes" id="UP001228581">
    <property type="component" value="Unassembled WGS sequence"/>
</dbReference>
<protein>
    <recommendedName>
        <fullName evidence="4">YcxB-like protein domain-containing protein</fullName>
    </recommendedName>
</protein>
<feature type="transmembrane region" description="Helical" evidence="1">
    <location>
        <begin position="64"/>
        <end position="82"/>
    </location>
</feature>
<keyword evidence="1" id="KW-0472">Membrane</keyword>
<evidence type="ECO:0000313" key="2">
    <source>
        <dbReference type="EMBL" id="MDJ1496297.1"/>
    </source>
</evidence>
<gene>
    <name evidence="2" type="ORF">QNI19_25390</name>
</gene>
<proteinExistence type="predicted"/>
<comment type="caution">
    <text evidence="2">The sequence shown here is derived from an EMBL/GenBank/DDBJ whole genome shotgun (WGS) entry which is preliminary data.</text>
</comment>
<reference evidence="2 3" key="1">
    <citation type="submission" date="2023-05" db="EMBL/GenBank/DDBJ databases">
        <authorList>
            <person name="Zhang X."/>
        </authorList>
    </citation>
    <scope>NUCLEOTIDE SEQUENCE [LARGE SCALE GENOMIC DNA]</scope>
    <source>
        <strain evidence="2 3">DM2B3-1</strain>
    </source>
</reference>
<name>A0ABT7CTL7_9BACT</name>
<evidence type="ECO:0000256" key="1">
    <source>
        <dbReference type="SAM" id="Phobius"/>
    </source>
</evidence>
<evidence type="ECO:0008006" key="4">
    <source>
        <dbReference type="Google" id="ProtNLM"/>
    </source>
</evidence>
<dbReference type="EMBL" id="JASJOT010000021">
    <property type="protein sequence ID" value="MDJ1496297.1"/>
    <property type="molecule type" value="Genomic_DNA"/>
</dbReference>
<sequence>MLNGISFKLKDHRVDKILRKEGYQLAECEIFYSPIQSTLNYLALGFLMLLPLSIFLLIKIDMYWHYFCIYFLLGYVICGYLNNTFVLTTDKLLVINPNFPFTRIVTYELNQIEDTEIYRSLLLQGICWIFFQSGNYVTITIGGDRFRYYCGSLCVDTFDEDITEKTMDDFHYALKERNISVQFRL</sequence>
<accession>A0ABT7CTL7</accession>
<feature type="transmembrane region" description="Helical" evidence="1">
    <location>
        <begin position="39"/>
        <end position="58"/>
    </location>
</feature>
<keyword evidence="1" id="KW-0812">Transmembrane</keyword>
<keyword evidence="3" id="KW-1185">Reference proteome</keyword>
<evidence type="ECO:0000313" key="3">
    <source>
        <dbReference type="Proteomes" id="UP001228581"/>
    </source>
</evidence>
<dbReference type="RefSeq" id="WP_314000991.1">
    <property type="nucleotide sequence ID" value="NZ_JASJOT010000021.1"/>
</dbReference>